<gene>
    <name evidence="1" type="ORF">GCM10022416_03650</name>
</gene>
<dbReference type="EMBL" id="BAABDO010000003">
    <property type="protein sequence ID" value="GAA4128196.1"/>
    <property type="molecule type" value="Genomic_DNA"/>
</dbReference>
<name>A0ABP7XZV8_9ACTN</name>
<organism evidence="1 2">
    <name type="scientific">Actinomadura keratinilytica</name>
    <dbReference type="NCBI Taxonomy" id="547461"/>
    <lineage>
        <taxon>Bacteria</taxon>
        <taxon>Bacillati</taxon>
        <taxon>Actinomycetota</taxon>
        <taxon>Actinomycetes</taxon>
        <taxon>Streptosporangiales</taxon>
        <taxon>Thermomonosporaceae</taxon>
        <taxon>Actinomadura</taxon>
    </lineage>
</organism>
<evidence type="ECO:0000313" key="1">
    <source>
        <dbReference type="EMBL" id="GAA4128196.1"/>
    </source>
</evidence>
<dbReference type="RefSeq" id="WP_345016704.1">
    <property type="nucleotide sequence ID" value="NZ_BAABDO010000003.1"/>
</dbReference>
<sequence length="313" mass="35251">MRVELTTAVFDADEHVEDVLTLLKRFAAGRHRWVVEPTQVKAVESFLDRHYPTLAASYKDLARQSARQRAYSTPGAPAPLRVSADDFADYMADLERPAVVMVENDASDGGFIKAIACVFKDGVIVTAIENEWLVIDHGGGTADLFRRASDKHSRFRRVSRVAVVLDSDRRLPGDPPDKHADIERLRADGIKVHVLRLREIENYIPDKVLRELPRQVKPLPKVAALGRLTKEQRGHYDMKSGFKNGVVPPEQRPLYDGVPQDVINDLADGFGRKVIETFLEHAAELTEEDFRTDVGPDVPEELRAMLEMLREIV</sequence>
<protein>
    <submittedName>
        <fullName evidence="1">Uncharacterized protein</fullName>
    </submittedName>
</protein>
<evidence type="ECO:0000313" key="2">
    <source>
        <dbReference type="Proteomes" id="UP001500266"/>
    </source>
</evidence>
<accession>A0ABP7XZV8</accession>
<comment type="caution">
    <text evidence="1">The sequence shown here is derived from an EMBL/GenBank/DDBJ whole genome shotgun (WGS) entry which is preliminary data.</text>
</comment>
<dbReference type="Proteomes" id="UP001500266">
    <property type="component" value="Unassembled WGS sequence"/>
</dbReference>
<proteinExistence type="predicted"/>
<reference evidence="2" key="1">
    <citation type="journal article" date="2019" name="Int. J. Syst. Evol. Microbiol.">
        <title>The Global Catalogue of Microorganisms (GCM) 10K type strain sequencing project: providing services to taxonomists for standard genome sequencing and annotation.</title>
        <authorList>
            <consortium name="The Broad Institute Genomics Platform"/>
            <consortium name="The Broad Institute Genome Sequencing Center for Infectious Disease"/>
            <person name="Wu L."/>
            <person name="Ma J."/>
        </authorList>
    </citation>
    <scope>NUCLEOTIDE SEQUENCE [LARGE SCALE GENOMIC DNA]</scope>
    <source>
        <strain evidence="2">JCM 17316</strain>
    </source>
</reference>
<keyword evidence="2" id="KW-1185">Reference proteome</keyword>